<dbReference type="Proteomes" id="UP000032552">
    <property type="component" value="Unassembled WGS sequence"/>
</dbReference>
<accession>A0A0C9PUG8</accession>
<dbReference type="EMBL" id="BAYM01000010">
    <property type="protein sequence ID" value="GAN35659.1"/>
    <property type="molecule type" value="Genomic_DNA"/>
</dbReference>
<protein>
    <submittedName>
        <fullName evidence="1">Uncharacterized protein</fullName>
    </submittedName>
</protein>
<evidence type="ECO:0000313" key="2">
    <source>
        <dbReference type="Proteomes" id="UP000032552"/>
    </source>
</evidence>
<proteinExistence type="predicted"/>
<evidence type="ECO:0000313" key="1">
    <source>
        <dbReference type="EMBL" id="GAN35659.1"/>
    </source>
</evidence>
<comment type="caution">
    <text evidence="1">The sequence shown here is derived from an EMBL/GenBank/DDBJ whole genome shotgun (WGS) entry which is preliminary data.</text>
</comment>
<reference evidence="2" key="1">
    <citation type="submission" date="2014-05" db="EMBL/GenBank/DDBJ databases">
        <title>Whole genome sequencing of Lactobacillus casei NRIC0644.</title>
        <authorList>
            <person name="Atarashi H."/>
            <person name="Yoshida Y."/>
            <person name="Fujimura S."/>
            <person name="Tanaka N."/>
            <person name="Shiwa Y."/>
            <person name="Yoshikawa H."/>
            <person name="Okada S."/>
            <person name="Nakagawa J."/>
        </authorList>
    </citation>
    <scope>NUCLEOTIDE SEQUENCE [LARGE SCALE GENOMIC DNA]</scope>
    <source>
        <strain evidence="2">NRIC0644</strain>
    </source>
</reference>
<organism evidence="1 2">
    <name type="scientific">Lacticaseibacillus paracasei NRIC 0644</name>
    <dbReference type="NCBI Taxonomy" id="1435038"/>
    <lineage>
        <taxon>Bacteria</taxon>
        <taxon>Bacillati</taxon>
        <taxon>Bacillota</taxon>
        <taxon>Bacilli</taxon>
        <taxon>Lactobacillales</taxon>
        <taxon>Lactobacillaceae</taxon>
        <taxon>Lacticaseibacillus</taxon>
    </lineage>
</organism>
<name>A0A0C9PUG8_LACPA</name>
<dbReference type="RefSeq" id="WP_045624302.1">
    <property type="nucleotide sequence ID" value="NZ_BAYM01000010.1"/>
</dbReference>
<gene>
    <name evidence="1" type="ORF">LC0644_0248</name>
</gene>
<dbReference type="AlphaFoldDB" id="A0A0C9PUG8"/>
<sequence>MDKDEILAILKDPKVMNRSKELTMQERINKKSLSSSDKIEYAKDLASSGIVSPLKDILNGDWGDLFCDVVNFGEDAKKSLEDLKKALVLSEYVQKTDDNAKALSALTEFFSDPYGLSIYQKLSDLLSSQPADNTIVSVLSNILKNVISTGDYETNFSRNKSLIMLISKLTPQDLIVLNDITGLNMFKPETFGYSARGDIVKDDLSEIFASIYSSLHGADVFSTKLAFHDLLFNGLIVTKVIEGDQLGRYPTFYESLTDIGISVKKLIS</sequence>